<feature type="chain" id="PRO_5017003271" evidence="4">
    <location>
        <begin position="22"/>
        <end position="378"/>
    </location>
</feature>
<keyword evidence="3" id="KW-0326">Glycosidase</keyword>
<dbReference type="STRING" id="39962.Lmor_0651"/>
<feature type="domain" description="Glycoside hydrolase family 3 N-terminal" evidence="5">
    <location>
        <begin position="25"/>
        <end position="371"/>
    </location>
</feature>
<dbReference type="GO" id="GO:0004553">
    <property type="term" value="F:hydrolase activity, hydrolyzing O-glycosyl compounds"/>
    <property type="evidence" value="ECO:0007669"/>
    <property type="project" value="InterPro"/>
</dbReference>
<dbReference type="Gene3D" id="3.20.20.300">
    <property type="entry name" value="Glycoside hydrolase, family 3, N-terminal domain"/>
    <property type="match status" value="1"/>
</dbReference>
<evidence type="ECO:0000256" key="1">
    <source>
        <dbReference type="ARBA" id="ARBA00005336"/>
    </source>
</evidence>
<keyword evidence="4" id="KW-0732">Signal</keyword>
<dbReference type="InterPro" id="IPR017853">
    <property type="entry name" value="GH"/>
</dbReference>
<dbReference type="InterPro" id="IPR001764">
    <property type="entry name" value="Glyco_hydro_3_N"/>
</dbReference>
<dbReference type="OrthoDB" id="9786661at2"/>
<dbReference type="InterPro" id="IPR036962">
    <property type="entry name" value="Glyco_hydro_3_N_sf"/>
</dbReference>
<sequence>MIIYRIVLTVFLGLSTSCLDAAKPTLRDKIGQMLILGFQGKEINAQSPIVRSIEQDNIGGVILFDYNQQSQNFDKNIESPAQLKKLNQQLQEFTEKANQVHHRVHLPLFISVDYEGGQIIRLSPLYGFPDIPSAKKMGTMSLAEAQSIAKLMAMTMKSVGINLDFFPDLDVDVNPNNPVIGKKERSFSPVPEVVSQYASVFTSQFLENHIQCAYKHFPGHGSSLEDSHLGFVDITDTWTAQELIPFAKQIEQPRHCGMVMIAHIVNRKLDSTGLPASLSSRMITGLLRHELKFDGLVITDDLQMKAITNHYGLAKALTLSINAGADMLIFGNQLVERFQDPKEIVDIIEQKVQVGEISEQRINEAYQRIVRMKKSLCK</sequence>
<dbReference type="Proteomes" id="UP000054985">
    <property type="component" value="Unassembled WGS sequence"/>
</dbReference>
<evidence type="ECO:0000313" key="9">
    <source>
        <dbReference type="Proteomes" id="UP000254040"/>
    </source>
</evidence>
<dbReference type="PANTHER" id="PTHR30480:SF16">
    <property type="entry name" value="GLYCOSIDE HYDROLASE FAMILY 3 DOMAIN PROTEIN"/>
    <property type="match status" value="1"/>
</dbReference>
<evidence type="ECO:0000256" key="2">
    <source>
        <dbReference type="ARBA" id="ARBA00022801"/>
    </source>
</evidence>
<reference evidence="6 8" key="1">
    <citation type="submission" date="2015-11" db="EMBL/GenBank/DDBJ databases">
        <title>Genomic analysis of 38 Legionella species identifies large and diverse effector repertoires.</title>
        <authorList>
            <person name="Burstein D."/>
            <person name="Amaro F."/>
            <person name="Zusman T."/>
            <person name="Lifshitz Z."/>
            <person name="Cohen O."/>
            <person name="Gilbert J.A."/>
            <person name="Pupko T."/>
            <person name="Shuman H.A."/>
            <person name="Segal G."/>
        </authorList>
    </citation>
    <scope>NUCLEOTIDE SEQUENCE [LARGE SCALE GENOMIC DNA]</scope>
    <source>
        <strain evidence="6 8">ATCC 43877</strain>
    </source>
</reference>
<dbReference type="GO" id="GO:0009254">
    <property type="term" value="P:peptidoglycan turnover"/>
    <property type="evidence" value="ECO:0007669"/>
    <property type="project" value="TreeGrafter"/>
</dbReference>
<reference evidence="7 9" key="2">
    <citation type="submission" date="2018-06" db="EMBL/GenBank/DDBJ databases">
        <authorList>
            <consortium name="Pathogen Informatics"/>
            <person name="Doyle S."/>
        </authorList>
    </citation>
    <scope>NUCLEOTIDE SEQUENCE [LARGE SCALE GENOMIC DNA]</scope>
    <source>
        <strain evidence="7 9">NCTC12239</strain>
    </source>
</reference>
<evidence type="ECO:0000256" key="3">
    <source>
        <dbReference type="ARBA" id="ARBA00023295"/>
    </source>
</evidence>
<comment type="similarity">
    <text evidence="1">Belongs to the glycosyl hydrolase 3 family.</text>
</comment>
<accession>A0A378JWM9</accession>
<organism evidence="7 9">
    <name type="scientific">Legionella moravica</name>
    <dbReference type="NCBI Taxonomy" id="39962"/>
    <lineage>
        <taxon>Bacteria</taxon>
        <taxon>Pseudomonadati</taxon>
        <taxon>Pseudomonadota</taxon>
        <taxon>Gammaproteobacteria</taxon>
        <taxon>Legionellales</taxon>
        <taxon>Legionellaceae</taxon>
        <taxon>Legionella</taxon>
    </lineage>
</organism>
<dbReference type="SUPFAM" id="SSF51445">
    <property type="entry name" value="(Trans)glycosidases"/>
    <property type="match status" value="1"/>
</dbReference>
<dbReference type="PROSITE" id="PS51257">
    <property type="entry name" value="PROKAR_LIPOPROTEIN"/>
    <property type="match status" value="1"/>
</dbReference>
<dbReference type="Proteomes" id="UP000254040">
    <property type="component" value="Unassembled WGS sequence"/>
</dbReference>
<keyword evidence="2 7" id="KW-0378">Hydrolase</keyword>
<gene>
    <name evidence="7" type="primary">ybbD</name>
    <name evidence="6" type="ORF">Lmor_0651</name>
    <name evidence="7" type="ORF">NCTC12239_02004</name>
</gene>
<feature type="signal peptide" evidence="4">
    <location>
        <begin position="1"/>
        <end position="21"/>
    </location>
</feature>
<dbReference type="Pfam" id="PF00933">
    <property type="entry name" value="Glyco_hydro_3"/>
    <property type="match status" value="1"/>
</dbReference>
<keyword evidence="8" id="KW-1185">Reference proteome</keyword>
<proteinExistence type="inferred from homology"/>
<evidence type="ECO:0000313" key="6">
    <source>
        <dbReference type="EMBL" id="KTD37459.1"/>
    </source>
</evidence>
<dbReference type="InterPro" id="IPR050226">
    <property type="entry name" value="NagZ_Beta-hexosaminidase"/>
</dbReference>
<dbReference type="AlphaFoldDB" id="A0A378JWM9"/>
<name>A0A378JWM9_9GAMM</name>
<dbReference type="RefSeq" id="WP_115343526.1">
    <property type="nucleotide sequence ID" value="NZ_CAAAJG010000024.1"/>
</dbReference>
<dbReference type="GO" id="GO:0005975">
    <property type="term" value="P:carbohydrate metabolic process"/>
    <property type="evidence" value="ECO:0007669"/>
    <property type="project" value="InterPro"/>
</dbReference>
<evidence type="ECO:0000313" key="7">
    <source>
        <dbReference type="EMBL" id="STX63063.1"/>
    </source>
</evidence>
<protein>
    <submittedName>
        <fullName evidence="7">Glycosyl hydrolase family protein</fullName>
    </submittedName>
</protein>
<evidence type="ECO:0000256" key="4">
    <source>
        <dbReference type="SAM" id="SignalP"/>
    </source>
</evidence>
<dbReference type="PANTHER" id="PTHR30480">
    <property type="entry name" value="BETA-HEXOSAMINIDASE-RELATED"/>
    <property type="match status" value="1"/>
</dbReference>
<dbReference type="EMBL" id="LNYN01000013">
    <property type="protein sequence ID" value="KTD37459.1"/>
    <property type="molecule type" value="Genomic_DNA"/>
</dbReference>
<evidence type="ECO:0000259" key="5">
    <source>
        <dbReference type="Pfam" id="PF00933"/>
    </source>
</evidence>
<dbReference type="EMBL" id="UGOG01000001">
    <property type="protein sequence ID" value="STX63063.1"/>
    <property type="molecule type" value="Genomic_DNA"/>
</dbReference>
<evidence type="ECO:0000313" key="8">
    <source>
        <dbReference type="Proteomes" id="UP000054985"/>
    </source>
</evidence>